<feature type="compositionally biased region" description="Polar residues" evidence="1">
    <location>
        <begin position="52"/>
        <end position="61"/>
    </location>
</feature>
<feature type="compositionally biased region" description="Basic and acidic residues" evidence="1">
    <location>
        <begin position="154"/>
        <end position="171"/>
    </location>
</feature>
<evidence type="ECO:0000313" key="2">
    <source>
        <dbReference type="EMBL" id="PWN33638.1"/>
    </source>
</evidence>
<dbReference type="GeneID" id="37019602"/>
<organism evidence="2 3">
    <name type="scientific">Meira miltonrushii</name>
    <dbReference type="NCBI Taxonomy" id="1280837"/>
    <lineage>
        <taxon>Eukaryota</taxon>
        <taxon>Fungi</taxon>
        <taxon>Dikarya</taxon>
        <taxon>Basidiomycota</taxon>
        <taxon>Ustilaginomycotina</taxon>
        <taxon>Exobasidiomycetes</taxon>
        <taxon>Exobasidiales</taxon>
        <taxon>Brachybasidiaceae</taxon>
        <taxon>Meira</taxon>
    </lineage>
</organism>
<evidence type="ECO:0000313" key="3">
    <source>
        <dbReference type="Proteomes" id="UP000245771"/>
    </source>
</evidence>
<feature type="region of interest" description="Disordered" evidence="1">
    <location>
        <begin position="256"/>
        <end position="275"/>
    </location>
</feature>
<feature type="region of interest" description="Disordered" evidence="1">
    <location>
        <begin position="282"/>
        <end position="348"/>
    </location>
</feature>
<dbReference type="RefSeq" id="XP_025353940.1">
    <property type="nucleotide sequence ID" value="XM_025497821.1"/>
</dbReference>
<reference evidence="2 3" key="1">
    <citation type="journal article" date="2018" name="Mol. Biol. Evol.">
        <title>Broad Genomic Sampling Reveals a Smut Pathogenic Ancestry of the Fungal Clade Ustilaginomycotina.</title>
        <authorList>
            <person name="Kijpornyongpan T."/>
            <person name="Mondo S.J."/>
            <person name="Barry K."/>
            <person name="Sandor L."/>
            <person name="Lee J."/>
            <person name="Lipzen A."/>
            <person name="Pangilinan J."/>
            <person name="LaButti K."/>
            <person name="Hainaut M."/>
            <person name="Henrissat B."/>
            <person name="Grigoriev I.V."/>
            <person name="Spatafora J.W."/>
            <person name="Aime M.C."/>
        </authorList>
    </citation>
    <scope>NUCLEOTIDE SEQUENCE [LARGE SCALE GENOMIC DNA]</scope>
    <source>
        <strain evidence="2 3">MCA 3882</strain>
    </source>
</reference>
<feature type="region of interest" description="Disordered" evidence="1">
    <location>
        <begin position="152"/>
        <end position="177"/>
    </location>
</feature>
<dbReference type="InParanoid" id="A0A316V9C1"/>
<sequence>MSVGILSFANRVKATSTESAPSTNAHVGMKRERSFDLNKELTPEDSEEAFTSPAQLQTVQSEKTRRYRRRKQVQLSYATEKDKCDHDRRCLHWSTLTMKERKAASDRKRYHSKSNEEIDERNRRRNLKNSMLTEEEKRRKYDINNAYRKKKRLAMTDEEHAEARRKEAERSQRRRDARIVTHTAGVKRQRSFDLNREVTPEDQEEAQDVKEGELISKRPHKEGKQIILSYAIEKDKCDHGRTCLHWNDLSYKERKAAHDKRRYHSQTKEEIEEKKRERIVPRKRLLSEEKKRRKQEMNNISRKKRRLAMTVEERAKERRREAERSQSRRDARKLLALTQNTQAKGKNQ</sequence>
<keyword evidence="3" id="KW-1185">Reference proteome</keyword>
<feature type="compositionally biased region" description="Polar residues" evidence="1">
    <location>
        <begin position="13"/>
        <end position="25"/>
    </location>
</feature>
<feature type="compositionally biased region" description="Basic and acidic residues" evidence="1">
    <location>
        <begin position="100"/>
        <end position="122"/>
    </location>
</feature>
<dbReference type="EMBL" id="KZ819604">
    <property type="protein sequence ID" value="PWN33638.1"/>
    <property type="molecule type" value="Genomic_DNA"/>
</dbReference>
<feature type="region of interest" description="Disordered" evidence="1">
    <location>
        <begin position="100"/>
        <end position="135"/>
    </location>
</feature>
<dbReference type="Proteomes" id="UP000245771">
    <property type="component" value="Unassembled WGS sequence"/>
</dbReference>
<dbReference type="AlphaFoldDB" id="A0A316V9C1"/>
<feature type="compositionally biased region" description="Basic and acidic residues" evidence="1">
    <location>
        <begin position="311"/>
        <end position="333"/>
    </location>
</feature>
<gene>
    <name evidence="2" type="ORF">FA14DRAFT_156325</name>
</gene>
<feature type="compositionally biased region" description="Polar residues" evidence="1">
    <location>
        <begin position="337"/>
        <end position="348"/>
    </location>
</feature>
<accession>A0A316V9C1</accession>
<name>A0A316V9C1_9BASI</name>
<feature type="compositionally biased region" description="Basic and acidic residues" evidence="1">
    <location>
        <begin position="266"/>
        <end position="275"/>
    </location>
</feature>
<feature type="compositionally biased region" description="Basic and acidic residues" evidence="1">
    <location>
        <begin position="29"/>
        <end position="42"/>
    </location>
</feature>
<feature type="region of interest" description="Disordered" evidence="1">
    <location>
        <begin position="12"/>
        <end position="65"/>
    </location>
</feature>
<proteinExistence type="predicted"/>
<evidence type="ECO:0000256" key="1">
    <source>
        <dbReference type="SAM" id="MobiDB-lite"/>
    </source>
</evidence>
<protein>
    <submittedName>
        <fullName evidence="2">Uncharacterized protein</fullName>
    </submittedName>
</protein>